<dbReference type="AlphaFoldDB" id="A0AAV4NZ53"/>
<keyword evidence="2" id="KW-1185">Reference proteome</keyword>
<comment type="caution">
    <text evidence="1">The sequence shown here is derived from an EMBL/GenBank/DDBJ whole genome shotgun (WGS) entry which is preliminary data.</text>
</comment>
<accession>A0AAV4NZ53</accession>
<gene>
    <name evidence="1" type="ORF">CEXT_669971</name>
</gene>
<evidence type="ECO:0000313" key="1">
    <source>
        <dbReference type="EMBL" id="GIX89058.1"/>
    </source>
</evidence>
<sequence>MAAERGQEKPLAENFGICHSSRRQMTGTNLTFTTETVALYISKSNRPLRGTNEALPGKSGISWLEFYSCYANIEDCCANVRLFHLRRLFHVNASEDYIGQLCLRLTIRRQTEEDYGQIE</sequence>
<dbReference type="Proteomes" id="UP001054945">
    <property type="component" value="Unassembled WGS sequence"/>
</dbReference>
<dbReference type="EMBL" id="BPLR01021389">
    <property type="protein sequence ID" value="GIX89058.1"/>
    <property type="molecule type" value="Genomic_DNA"/>
</dbReference>
<proteinExistence type="predicted"/>
<reference evidence="1 2" key="1">
    <citation type="submission" date="2021-06" db="EMBL/GenBank/DDBJ databases">
        <title>Caerostris extrusa draft genome.</title>
        <authorList>
            <person name="Kono N."/>
            <person name="Arakawa K."/>
        </authorList>
    </citation>
    <scope>NUCLEOTIDE SEQUENCE [LARGE SCALE GENOMIC DNA]</scope>
</reference>
<name>A0AAV4NZ53_CAEEX</name>
<evidence type="ECO:0000313" key="2">
    <source>
        <dbReference type="Proteomes" id="UP001054945"/>
    </source>
</evidence>
<organism evidence="1 2">
    <name type="scientific">Caerostris extrusa</name>
    <name type="common">Bark spider</name>
    <name type="synonym">Caerostris bankana</name>
    <dbReference type="NCBI Taxonomy" id="172846"/>
    <lineage>
        <taxon>Eukaryota</taxon>
        <taxon>Metazoa</taxon>
        <taxon>Ecdysozoa</taxon>
        <taxon>Arthropoda</taxon>
        <taxon>Chelicerata</taxon>
        <taxon>Arachnida</taxon>
        <taxon>Araneae</taxon>
        <taxon>Araneomorphae</taxon>
        <taxon>Entelegynae</taxon>
        <taxon>Araneoidea</taxon>
        <taxon>Araneidae</taxon>
        <taxon>Caerostris</taxon>
    </lineage>
</organism>
<protein>
    <submittedName>
        <fullName evidence="1">Uncharacterized protein</fullName>
    </submittedName>
</protein>